<protein>
    <recommendedName>
        <fullName evidence="3 13">Flagellar biosynthesis protein FlhF</fullName>
    </recommendedName>
</protein>
<dbReference type="Proteomes" id="UP000192569">
    <property type="component" value="Chromosome I"/>
</dbReference>
<comment type="similarity">
    <text evidence="2">Belongs to the GTP-binding SRP family.</text>
</comment>
<dbReference type="PANTHER" id="PTHR43134">
    <property type="entry name" value="SIGNAL RECOGNITION PARTICLE RECEPTOR SUBUNIT ALPHA"/>
    <property type="match status" value="1"/>
</dbReference>
<proteinExistence type="inferred from homology"/>
<sequence length="353" mass="38787">MKIKRYLVRDMQEAYMAIRRELGPEAVIISTRRVRQPGWKGLFQPPRLEVTAAVETRPMADSQVRGVKIEEELAQIKKSLERLVSATKETGGSLAYYRQLMLAQDMGEELVEDLLSGLDGTLKPEVIGETILARLVQHLSLSRVLKKPEGRIRALVGPTGVGKTTTLAKLAANFTLYRRQQVGLITLDTYRIGAVEQLRTYAEIMSLPLEVAMTPQELKGAVNKLAHCDVIFIDTAGRPPDNKAQLAEIAGFLAAVRPLEVYLVLSGTTRSKDLLRAVEGYRHLDFNHLIFTKLDETSCPGVIARVVQATGVPVAYITTGQNVPDDLEEADPYTLAQLIWKAVTADGSGGPSA</sequence>
<evidence type="ECO:0000256" key="8">
    <source>
        <dbReference type="ARBA" id="ARBA00022927"/>
    </source>
</evidence>
<dbReference type="FunFam" id="3.40.50.300:FF:000695">
    <property type="entry name" value="Flagellar biosynthesis regulator FlhF"/>
    <property type="match status" value="1"/>
</dbReference>
<dbReference type="OrthoDB" id="9778554at2"/>
<dbReference type="Pfam" id="PF00448">
    <property type="entry name" value="SRP54"/>
    <property type="match status" value="1"/>
</dbReference>
<dbReference type="GO" id="GO:0005525">
    <property type="term" value="F:GTP binding"/>
    <property type="evidence" value="ECO:0007669"/>
    <property type="project" value="UniProtKB-UniRule"/>
</dbReference>
<evidence type="ECO:0000256" key="12">
    <source>
        <dbReference type="ARBA" id="ARBA00025337"/>
    </source>
</evidence>
<keyword evidence="17" id="KW-1185">Reference proteome</keyword>
<keyword evidence="16" id="KW-0969">Cilium</keyword>
<dbReference type="InterPro" id="IPR003593">
    <property type="entry name" value="AAA+_ATPase"/>
</dbReference>
<keyword evidence="7" id="KW-1005">Bacterial flagellum biogenesis</keyword>
<evidence type="ECO:0000256" key="1">
    <source>
        <dbReference type="ARBA" id="ARBA00004413"/>
    </source>
</evidence>
<reference evidence="16 17" key="1">
    <citation type="submission" date="2017-04" db="EMBL/GenBank/DDBJ databases">
        <authorList>
            <person name="Afonso C.L."/>
            <person name="Miller P.J."/>
            <person name="Scott M.A."/>
            <person name="Spackman E."/>
            <person name="Goraichik I."/>
            <person name="Dimitrov K.M."/>
            <person name="Suarez D.L."/>
            <person name="Swayne D.E."/>
        </authorList>
    </citation>
    <scope>NUCLEOTIDE SEQUENCE [LARGE SCALE GENOMIC DNA]</scope>
    <source>
        <strain evidence="16 17">ToBE</strain>
    </source>
</reference>
<evidence type="ECO:0000259" key="15">
    <source>
        <dbReference type="SMART" id="SM00962"/>
    </source>
</evidence>
<dbReference type="GO" id="GO:0006614">
    <property type="term" value="P:SRP-dependent cotranslational protein targeting to membrane"/>
    <property type="evidence" value="ECO:0007669"/>
    <property type="project" value="UniProtKB-UniRule"/>
</dbReference>
<evidence type="ECO:0000259" key="14">
    <source>
        <dbReference type="SMART" id="SM00382"/>
    </source>
</evidence>
<keyword evidence="4" id="KW-0813">Transport</keyword>
<organism evidence="16 17">
    <name type="scientific">Thermanaeromonas toyohensis ToBE</name>
    <dbReference type="NCBI Taxonomy" id="698762"/>
    <lineage>
        <taxon>Bacteria</taxon>
        <taxon>Bacillati</taxon>
        <taxon>Bacillota</taxon>
        <taxon>Clostridia</taxon>
        <taxon>Neomoorellales</taxon>
        <taxon>Neomoorellaceae</taxon>
        <taxon>Thermanaeromonas</taxon>
    </lineage>
</organism>
<comment type="subcellular location">
    <subcellularLocation>
        <location evidence="1">Cell membrane</location>
        <topology evidence="1">Peripheral membrane protein</topology>
        <orientation evidence="1">Cytoplasmic side</orientation>
    </subcellularLocation>
</comment>
<dbReference type="SUPFAM" id="SSF52540">
    <property type="entry name" value="P-loop containing nucleoside triphosphate hydrolases"/>
    <property type="match status" value="1"/>
</dbReference>
<name>A0A1W1VLC5_9FIRM</name>
<evidence type="ECO:0000256" key="7">
    <source>
        <dbReference type="ARBA" id="ARBA00022795"/>
    </source>
</evidence>
<keyword evidence="8" id="KW-0653">Protein transport</keyword>
<comment type="function">
    <text evidence="12">Necessary for flagellar biosynthesis. May be involved in translocation of the flagellum.</text>
</comment>
<evidence type="ECO:0000313" key="17">
    <source>
        <dbReference type="Proteomes" id="UP000192569"/>
    </source>
</evidence>
<dbReference type="STRING" id="698762.SAMN00808754_0964"/>
<evidence type="ECO:0000313" key="16">
    <source>
        <dbReference type="EMBL" id="SMB94083.1"/>
    </source>
</evidence>
<keyword evidence="5" id="KW-1003">Cell membrane</keyword>
<dbReference type="GO" id="GO:0003924">
    <property type="term" value="F:GTPase activity"/>
    <property type="evidence" value="ECO:0007669"/>
    <property type="project" value="UniProtKB-UniRule"/>
</dbReference>
<dbReference type="RefSeq" id="WP_084664467.1">
    <property type="nucleotide sequence ID" value="NZ_LT838272.1"/>
</dbReference>
<dbReference type="GO" id="GO:0044781">
    <property type="term" value="P:bacterial-type flagellum organization"/>
    <property type="evidence" value="ECO:0007669"/>
    <property type="project" value="UniProtKB-UniRule"/>
</dbReference>
<dbReference type="EMBL" id="LT838272">
    <property type="protein sequence ID" value="SMB94083.1"/>
    <property type="molecule type" value="Genomic_DNA"/>
</dbReference>
<dbReference type="GO" id="GO:0005047">
    <property type="term" value="F:signal recognition particle binding"/>
    <property type="evidence" value="ECO:0007669"/>
    <property type="project" value="TreeGrafter"/>
</dbReference>
<dbReference type="InterPro" id="IPR047040">
    <property type="entry name" value="FlhF__GTPase_dom"/>
</dbReference>
<dbReference type="SMART" id="SM00962">
    <property type="entry name" value="SRP54"/>
    <property type="match status" value="1"/>
</dbReference>
<evidence type="ECO:0000256" key="9">
    <source>
        <dbReference type="ARBA" id="ARBA00023134"/>
    </source>
</evidence>
<dbReference type="InterPro" id="IPR027417">
    <property type="entry name" value="P-loop_NTPase"/>
</dbReference>
<evidence type="ECO:0000256" key="2">
    <source>
        <dbReference type="ARBA" id="ARBA00008531"/>
    </source>
</evidence>
<dbReference type="CDD" id="cd17873">
    <property type="entry name" value="FlhF"/>
    <property type="match status" value="1"/>
</dbReference>
<keyword evidence="10" id="KW-0472">Membrane</keyword>
<keyword evidence="9" id="KW-0342">GTP-binding</keyword>
<feature type="domain" description="SRP54-type proteins GTP-binding" evidence="15">
    <location>
        <begin position="150"/>
        <end position="341"/>
    </location>
</feature>
<feature type="domain" description="AAA+ ATPase" evidence="14">
    <location>
        <begin position="149"/>
        <end position="295"/>
    </location>
</feature>
<dbReference type="NCBIfam" id="TIGR03499">
    <property type="entry name" value="FlhF"/>
    <property type="match status" value="1"/>
</dbReference>
<evidence type="ECO:0000256" key="4">
    <source>
        <dbReference type="ARBA" id="ARBA00022448"/>
    </source>
</evidence>
<dbReference type="GO" id="GO:0005886">
    <property type="term" value="C:plasma membrane"/>
    <property type="evidence" value="ECO:0007669"/>
    <property type="project" value="UniProtKB-SubCell"/>
</dbReference>
<dbReference type="Gene3D" id="3.40.50.300">
    <property type="entry name" value="P-loop containing nucleotide triphosphate hydrolases"/>
    <property type="match status" value="1"/>
</dbReference>
<keyword evidence="11" id="KW-1006">Bacterial flagellum protein export</keyword>
<evidence type="ECO:0000256" key="11">
    <source>
        <dbReference type="ARBA" id="ARBA00023225"/>
    </source>
</evidence>
<dbReference type="GO" id="GO:0015031">
    <property type="term" value="P:protein transport"/>
    <property type="evidence" value="ECO:0007669"/>
    <property type="project" value="UniProtKB-KW"/>
</dbReference>
<dbReference type="SMART" id="SM00382">
    <property type="entry name" value="AAA"/>
    <property type="match status" value="1"/>
</dbReference>
<evidence type="ECO:0000256" key="10">
    <source>
        <dbReference type="ARBA" id="ARBA00023136"/>
    </source>
</evidence>
<dbReference type="Gene3D" id="1.20.120.1380">
    <property type="entry name" value="Flagellar FlhF biosynthesis protein, N domain"/>
    <property type="match status" value="1"/>
</dbReference>
<dbReference type="PANTHER" id="PTHR43134:SF3">
    <property type="entry name" value="FLAGELLAR BIOSYNTHESIS PROTEIN FLHF"/>
    <property type="match status" value="1"/>
</dbReference>
<keyword evidence="6" id="KW-0547">Nucleotide-binding</keyword>
<keyword evidence="16" id="KW-0966">Cell projection</keyword>
<accession>A0A1W1VLC5</accession>
<gene>
    <name evidence="16" type="ORF">SAMN00808754_0964</name>
</gene>
<dbReference type="InterPro" id="IPR000897">
    <property type="entry name" value="SRP54_GTPase_dom"/>
</dbReference>
<dbReference type="AlphaFoldDB" id="A0A1W1VLC5"/>
<evidence type="ECO:0000256" key="13">
    <source>
        <dbReference type="NCBIfam" id="TIGR03499"/>
    </source>
</evidence>
<keyword evidence="16" id="KW-0282">Flagellum</keyword>
<evidence type="ECO:0000256" key="6">
    <source>
        <dbReference type="ARBA" id="ARBA00022741"/>
    </source>
</evidence>
<dbReference type="InterPro" id="IPR020006">
    <property type="entry name" value="FlhF"/>
</dbReference>
<evidence type="ECO:0000256" key="5">
    <source>
        <dbReference type="ARBA" id="ARBA00022475"/>
    </source>
</evidence>
<evidence type="ECO:0000256" key="3">
    <source>
        <dbReference type="ARBA" id="ARBA00014919"/>
    </source>
</evidence>